<dbReference type="NCBIfam" id="TIGR01687">
    <property type="entry name" value="moaD_arch"/>
    <property type="match status" value="1"/>
</dbReference>
<evidence type="ECO:0000313" key="1">
    <source>
        <dbReference type="EMBL" id="MDN7025970.1"/>
    </source>
</evidence>
<dbReference type="NCBIfam" id="NF041918">
    <property type="entry name" value="SAMP1"/>
    <property type="match status" value="1"/>
</dbReference>
<evidence type="ECO:0000313" key="2">
    <source>
        <dbReference type="Proteomes" id="UP001168338"/>
    </source>
</evidence>
<dbReference type="InterPro" id="IPR010038">
    <property type="entry name" value="MoaD_arc-typ"/>
</dbReference>
<reference evidence="1" key="1">
    <citation type="submission" date="2019-05" db="EMBL/GenBank/DDBJ databases">
        <title>Methanoculleus sp. FWC-SCC1, a methanogenic archaeon isolated from deep marine cold seep.</title>
        <authorList>
            <person name="Chen Y.-W."/>
            <person name="Chen S.-C."/>
            <person name="Teng N.-H."/>
            <person name="Lai M.-C."/>
        </authorList>
    </citation>
    <scope>NUCLEOTIDE SEQUENCE</scope>
    <source>
        <strain evidence="1">FWC-SCC1</strain>
    </source>
</reference>
<dbReference type="SUPFAM" id="SSF54285">
    <property type="entry name" value="MoaD/ThiS"/>
    <property type="match status" value="1"/>
</dbReference>
<dbReference type="InterPro" id="IPR012675">
    <property type="entry name" value="Beta-grasp_dom_sf"/>
</dbReference>
<dbReference type="PANTHER" id="PTHR38031:SF1">
    <property type="entry name" value="SULFUR CARRIER PROTEIN CYSO"/>
    <property type="match status" value="1"/>
</dbReference>
<dbReference type="CDD" id="cd17040">
    <property type="entry name" value="Ubl_MoaD_like"/>
    <property type="match status" value="1"/>
</dbReference>
<dbReference type="InterPro" id="IPR052045">
    <property type="entry name" value="Sulfur_Carrier/Prot_Modifier"/>
</dbReference>
<dbReference type="InterPro" id="IPR003749">
    <property type="entry name" value="ThiS/MoaD-like"/>
</dbReference>
<proteinExistence type="predicted"/>
<protein>
    <submittedName>
        <fullName evidence="1">MoaD/ThiS family protein</fullName>
    </submittedName>
</protein>
<dbReference type="InterPro" id="IPR054834">
    <property type="entry name" value="SAMP1_3"/>
</dbReference>
<dbReference type="Proteomes" id="UP001168338">
    <property type="component" value="Unassembled WGS sequence"/>
</dbReference>
<comment type="caution">
    <text evidence="1">The sequence shown here is derived from an EMBL/GenBank/DDBJ whole genome shotgun (WGS) entry which is preliminary data.</text>
</comment>
<sequence>MQIQVRSFARIREAIGGDLIVEVPDGAPLARLLAVVGDVSEEAQNALFEENGELKGYVILMRNGKRVRQGDIDALALADGDEIALFPPVAGG</sequence>
<dbReference type="Gene3D" id="3.10.20.30">
    <property type="match status" value="1"/>
</dbReference>
<keyword evidence="2" id="KW-1185">Reference proteome</keyword>
<gene>
    <name evidence="1" type="ORF">FGU65_13930</name>
</gene>
<dbReference type="InterPro" id="IPR016155">
    <property type="entry name" value="Mopterin_synth/thiamin_S_b"/>
</dbReference>
<dbReference type="RefSeq" id="WP_301665169.1">
    <property type="nucleotide sequence ID" value="NZ_VCYH01000012.1"/>
</dbReference>
<accession>A0ABT8MDN5</accession>
<organism evidence="1 2">
    <name type="scientific">Methanoculleus frigidifontis</name>
    <dbReference type="NCBI Taxonomy" id="2584085"/>
    <lineage>
        <taxon>Archaea</taxon>
        <taxon>Methanobacteriati</taxon>
        <taxon>Methanobacteriota</taxon>
        <taxon>Stenosarchaea group</taxon>
        <taxon>Methanomicrobia</taxon>
        <taxon>Methanomicrobiales</taxon>
        <taxon>Methanomicrobiaceae</taxon>
        <taxon>Methanoculleus</taxon>
    </lineage>
</organism>
<dbReference type="Pfam" id="PF02597">
    <property type="entry name" value="ThiS"/>
    <property type="match status" value="1"/>
</dbReference>
<dbReference type="EMBL" id="VCYH01000012">
    <property type="protein sequence ID" value="MDN7025970.1"/>
    <property type="molecule type" value="Genomic_DNA"/>
</dbReference>
<dbReference type="PANTHER" id="PTHR38031">
    <property type="entry name" value="SULFUR CARRIER PROTEIN SLR0821-RELATED"/>
    <property type="match status" value="1"/>
</dbReference>
<name>A0ABT8MDN5_9EURY</name>